<comment type="caution">
    <text evidence="2">The sequence shown here is derived from an EMBL/GenBank/DDBJ whole genome shotgun (WGS) entry which is preliminary data.</text>
</comment>
<evidence type="ECO:0000256" key="1">
    <source>
        <dbReference type="SAM" id="Phobius"/>
    </source>
</evidence>
<organism evidence="2 3">
    <name type="scientific">Serratia fonticola</name>
    <dbReference type="NCBI Taxonomy" id="47917"/>
    <lineage>
        <taxon>Bacteria</taxon>
        <taxon>Pseudomonadati</taxon>
        <taxon>Pseudomonadota</taxon>
        <taxon>Gammaproteobacteria</taxon>
        <taxon>Enterobacterales</taxon>
        <taxon>Yersiniaceae</taxon>
        <taxon>Serratia</taxon>
    </lineage>
</organism>
<feature type="transmembrane region" description="Helical" evidence="1">
    <location>
        <begin position="49"/>
        <end position="74"/>
    </location>
</feature>
<dbReference type="Proteomes" id="UP001224622">
    <property type="component" value="Unassembled WGS sequence"/>
</dbReference>
<gene>
    <name evidence="2" type="ORF">RDT67_11710</name>
</gene>
<proteinExistence type="predicted"/>
<evidence type="ECO:0008006" key="4">
    <source>
        <dbReference type="Google" id="ProtNLM"/>
    </source>
</evidence>
<sequence>MRELNIMEVEMVSGAGFFSRIAAAAVGALGVATAGMLKVGVAGGSTGGILGVGAVTALVGVVLGGVFGVIQGALFGFTSDWDKTIAAVNEYSLKAMDPEGPFPKV</sequence>
<name>A0AAJ1YAY7_SERFO</name>
<dbReference type="RefSeq" id="WP_309047446.1">
    <property type="nucleotide sequence ID" value="NZ_JAVIGA010000010.1"/>
</dbReference>
<keyword evidence="1" id="KW-1133">Transmembrane helix</keyword>
<dbReference type="AlphaFoldDB" id="A0AAJ1YAY7"/>
<evidence type="ECO:0000313" key="3">
    <source>
        <dbReference type="Proteomes" id="UP001224622"/>
    </source>
</evidence>
<keyword evidence="1" id="KW-0812">Transmembrane</keyword>
<reference evidence="2" key="1">
    <citation type="submission" date="2023-08" db="EMBL/GenBank/DDBJ databases">
        <title>The Comparative Genomic Analysis of Yersiniaceae from Polar Regions.</title>
        <authorList>
            <person name="Goncharov A."/>
            <person name="Aslanov B."/>
            <person name="Kolodzhieva V."/>
            <person name="Azarov D."/>
            <person name="Mochov A."/>
            <person name="Lebedeva E."/>
        </authorList>
    </citation>
    <scope>NUCLEOTIDE SEQUENCE</scope>
    <source>
        <strain evidence="2">Vf</strain>
    </source>
</reference>
<feature type="transmembrane region" description="Helical" evidence="1">
    <location>
        <begin position="17"/>
        <end position="37"/>
    </location>
</feature>
<protein>
    <recommendedName>
        <fullName evidence="4">DUF5862 domain-containing protein</fullName>
    </recommendedName>
</protein>
<dbReference type="EMBL" id="JAVIGA010000010">
    <property type="protein sequence ID" value="MDQ9127098.1"/>
    <property type="molecule type" value="Genomic_DNA"/>
</dbReference>
<evidence type="ECO:0000313" key="2">
    <source>
        <dbReference type="EMBL" id="MDQ9127098.1"/>
    </source>
</evidence>
<accession>A0AAJ1YAY7</accession>
<keyword evidence="1" id="KW-0472">Membrane</keyword>